<organism evidence="2 3">
    <name type="scientific">Ditylenchus destructor</name>
    <dbReference type="NCBI Taxonomy" id="166010"/>
    <lineage>
        <taxon>Eukaryota</taxon>
        <taxon>Metazoa</taxon>
        <taxon>Ecdysozoa</taxon>
        <taxon>Nematoda</taxon>
        <taxon>Chromadorea</taxon>
        <taxon>Rhabditida</taxon>
        <taxon>Tylenchina</taxon>
        <taxon>Tylenchomorpha</taxon>
        <taxon>Sphaerularioidea</taxon>
        <taxon>Anguinidae</taxon>
        <taxon>Anguininae</taxon>
        <taxon>Ditylenchus</taxon>
    </lineage>
</organism>
<dbReference type="EMBL" id="JAKKPZ010000051">
    <property type="protein sequence ID" value="KAI1706004.1"/>
    <property type="molecule type" value="Genomic_DNA"/>
</dbReference>
<evidence type="ECO:0000313" key="3">
    <source>
        <dbReference type="Proteomes" id="UP001201812"/>
    </source>
</evidence>
<name>A0AAD4QWM7_9BILA</name>
<proteinExistence type="predicted"/>
<sequence length="372" mass="43201">MAKFLDLLKLYLIFYNASHFVIAIHADFIWNPAPRYHPPPPVIIDHIITTTPVDPSAPILGYLPVKNGSQAQYVRFTDDFDCDNFGFNEFVECYMEHFGFNHMGGFNFRPPELQSDRWMIGLQVVFNFIKHQTDCDLARKMLNPGAKACPDRTQKYSSGNVISSQSKGNLTVTETDDSLEIYLELADQYSWIYKKNNSLKVIKDHDQVYRIEINANAGYRRLVMSQRPNHRRWLRIHCYYCGAWIDILEDCHQRTVHFSDSNSGSFTFKSHETSDTSQALPQSKAKIQPGQVKIQDLISNDPNTATNFIVPFAKNCHQEEKEVKVEKFRRQGFEPTTETPTTTQKPTKRPRRRDILVPKGQKYHRKIWFARS</sequence>
<feature type="region of interest" description="Disordered" evidence="1">
    <location>
        <begin position="327"/>
        <end position="353"/>
    </location>
</feature>
<comment type="caution">
    <text evidence="2">The sequence shown here is derived from an EMBL/GenBank/DDBJ whole genome shotgun (WGS) entry which is preliminary data.</text>
</comment>
<evidence type="ECO:0000256" key="1">
    <source>
        <dbReference type="SAM" id="MobiDB-lite"/>
    </source>
</evidence>
<reference evidence="2" key="1">
    <citation type="submission" date="2022-01" db="EMBL/GenBank/DDBJ databases">
        <title>Genome Sequence Resource for Two Populations of Ditylenchus destructor, the Migratory Endoparasitic Phytonematode.</title>
        <authorList>
            <person name="Zhang H."/>
            <person name="Lin R."/>
            <person name="Xie B."/>
        </authorList>
    </citation>
    <scope>NUCLEOTIDE SEQUENCE</scope>
    <source>
        <strain evidence="2">BazhouSP</strain>
    </source>
</reference>
<protein>
    <submittedName>
        <fullName evidence="2">Uncharacterized protein</fullName>
    </submittedName>
</protein>
<gene>
    <name evidence="2" type="ORF">DdX_13231</name>
</gene>
<accession>A0AAD4QWM7</accession>
<feature type="compositionally biased region" description="Low complexity" evidence="1">
    <location>
        <begin position="334"/>
        <end position="345"/>
    </location>
</feature>
<keyword evidence="3" id="KW-1185">Reference proteome</keyword>
<dbReference type="Proteomes" id="UP001201812">
    <property type="component" value="Unassembled WGS sequence"/>
</dbReference>
<evidence type="ECO:0000313" key="2">
    <source>
        <dbReference type="EMBL" id="KAI1706004.1"/>
    </source>
</evidence>
<dbReference type="AlphaFoldDB" id="A0AAD4QWM7"/>